<reference evidence="1" key="1">
    <citation type="submission" date="2018-05" db="EMBL/GenBank/DDBJ databases">
        <authorList>
            <person name="Lanie J.A."/>
            <person name="Ng W.-L."/>
            <person name="Kazmierczak K.M."/>
            <person name="Andrzejewski T.M."/>
            <person name="Davidsen T.M."/>
            <person name="Wayne K.J."/>
            <person name="Tettelin H."/>
            <person name="Glass J.I."/>
            <person name="Rusch D."/>
            <person name="Podicherti R."/>
            <person name="Tsui H.-C.T."/>
            <person name="Winkler M.E."/>
        </authorList>
    </citation>
    <scope>NUCLEOTIDE SEQUENCE</scope>
</reference>
<dbReference type="Pfam" id="PF05258">
    <property type="entry name" value="DciA"/>
    <property type="match status" value="1"/>
</dbReference>
<dbReference type="PANTHER" id="PTHR36456:SF1">
    <property type="entry name" value="UPF0232 PROTEIN SCO3875"/>
    <property type="match status" value="1"/>
</dbReference>
<dbReference type="AlphaFoldDB" id="A0A381WVU9"/>
<dbReference type="InterPro" id="IPR007922">
    <property type="entry name" value="DciA-like"/>
</dbReference>
<accession>A0A381WVU9</accession>
<dbReference type="EMBL" id="UINC01013061">
    <property type="protein sequence ID" value="SVA56655.1"/>
    <property type="molecule type" value="Genomic_DNA"/>
</dbReference>
<gene>
    <name evidence="1" type="ORF">METZ01_LOCUS109509</name>
</gene>
<protein>
    <recommendedName>
        <fullName evidence="2">DUF721 domain-containing protein</fullName>
    </recommendedName>
</protein>
<name>A0A381WVU9_9ZZZZ</name>
<evidence type="ECO:0008006" key="2">
    <source>
        <dbReference type="Google" id="ProtNLM"/>
    </source>
</evidence>
<dbReference type="PANTHER" id="PTHR36456">
    <property type="entry name" value="UPF0232 PROTEIN SCO3875"/>
    <property type="match status" value="1"/>
</dbReference>
<sequence length="77" mass="8805">MGLEKGVMQQNALLLWADIVGDSVAENTEAERIDHGVLMVKTSTPVWRQELQFQKKDIVKKLNKKLGKNIIKDIRFV</sequence>
<organism evidence="1">
    <name type="scientific">marine metagenome</name>
    <dbReference type="NCBI Taxonomy" id="408172"/>
    <lineage>
        <taxon>unclassified sequences</taxon>
        <taxon>metagenomes</taxon>
        <taxon>ecological metagenomes</taxon>
    </lineage>
</organism>
<evidence type="ECO:0000313" key="1">
    <source>
        <dbReference type="EMBL" id="SVA56655.1"/>
    </source>
</evidence>
<proteinExistence type="predicted"/>